<dbReference type="InterPro" id="IPR036322">
    <property type="entry name" value="WD40_repeat_dom_sf"/>
</dbReference>
<comment type="caution">
    <text evidence="4">The sequence shown here is derived from an EMBL/GenBank/DDBJ whole genome shotgun (WGS) entry which is preliminary data.</text>
</comment>
<dbReference type="SUPFAM" id="SSF50978">
    <property type="entry name" value="WD40 repeat-like"/>
    <property type="match status" value="1"/>
</dbReference>
<sequence>MNTRSKIEGCNSPVALSVSFNQDASCFSVGRKSGFSVFSSDPCHLRVSRELGTGIGIVQMIEKSNFIGIVGGGTESIFSQNKVIIWDDAKHKIVLRISNLTNVLGIRMSKKYIVVILQNSVHTYKFNNPPEPWQVFETTDNFLGLCCLESNILAFPGRTAGQVQLVELNTGNVNIILAHGSSLRALGLSLNGQILATASETVRTLSTGTLIRVFATHSCARIIELRRGVDQAVIFSLAISPSGLLLAATSDKSTLHVFDLPNIRLPSVAHVSIGHQKSSVNTAEVGFSSNFENCPQKWGVLGRIPILPRLFSDNYSFASAQFETLDESINALPGNLTKGKPKKGIIGWVNDENIIVVGAGSNCKWEKFVITKGDDGRRHCIRDGWKNYLTIS</sequence>
<keyword evidence="1" id="KW-0853">WD repeat</keyword>
<proteinExistence type="inferred from homology"/>
<gene>
    <name evidence="4" type="ORF">GcM1_231065</name>
</gene>
<evidence type="ECO:0000256" key="2">
    <source>
        <dbReference type="ARBA" id="ARBA00022737"/>
    </source>
</evidence>
<evidence type="ECO:0000313" key="5">
    <source>
        <dbReference type="Proteomes" id="UP000285326"/>
    </source>
</evidence>
<dbReference type="PANTHER" id="PTHR11227">
    <property type="entry name" value="WD-REPEAT PROTEIN INTERACTING WITH PHOSPHOINOSIDES WIPI -RELATED"/>
    <property type="match status" value="1"/>
</dbReference>
<dbReference type="AlphaFoldDB" id="A0A420IMR6"/>
<comment type="similarity">
    <text evidence="3">Belongs to the WD repeat PROPPIN family.</text>
</comment>
<protein>
    <submittedName>
        <fullName evidence="4">SVP1-like protein 2</fullName>
    </submittedName>
</protein>
<name>A0A420IMR6_9PEZI</name>
<dbReference type="Proteomes" id="UP000285326">
    <property type="component" value="Unassembled WGS sequence"/>
</dbReference>
<dbReference type="InterPro" id="IPR015943">
    <property type="entry name" value="WD40/YVTN_repeat-like_dom_sf"/>
</dbReference>
<reference evidence="4 5" key="1">
    <citation type="journal article" date="2018" name="BMC Genomics">
        <title>Comparative genome analyses reveal sequence features reflecting distinct modes of host-adaptation between dicot and monocot powdery mildew.</title>
        <authorList>
            <person name="Wu Y."/>
            <person name="Ma X."/>
            <person name="Pan Z."/>
            <person name="Kale S.D."/>
            <person name="Song Y."/>
            <person name="King H."/>
            <person name="Zhang Q."/>
            <person name="Presley C."/>
            <person name="Deng X."/>
            <person name="Wei C.I."/>
            <person name="Xiao S."/>
        </authorList>
    </citation>
    <scope>NUCLEOTIDE SEQUENCE [LARGE SCALE GENOMIC DNA]</scope>
    <source>
        <strain evidence="4">UMSG1</strain>
    </source>
</reference>
<evidence type="ECO:0000256" key="1">
    <source>
        <dbReference type="ARBA" id="ARBA00022574"/>
    </source>
</evidence>
<organism evidence="4 5">
    <name type="scientific">Golovinomyces cichoracearum</name>
    <dbReference type="NCBI Taxonomy" id="62708"/>
    <lineage>
        <taxon>Eukaryota</taxon>
        <taxon>Fungi</taxon>
        <taxon>Dikarya</taxon>
        <taxon>Ascomycota</taxon>
        <taxon>Pezizomycotina</taxon>
        <taxon>Leotiomycetes</taxon>
        <taxon>Erysiphales</taxon>
        <taxon>Erysiphaceae</taxon>
        <taxon>Golovinomyces</taxon>
    </lineage>
</organism>
<dbReference type="InterPro" id="IPR048720">
    <property type="entry name" value="PROPPIN"/>
</dbReference>
<evidence type="ECO:0000313" key="4">
    <source>
        <dbReference type="EMBL" id="RKF75848.1"/>
    </source>
</evidence>
<accession>A0A420IMR6</accession>
<dbReference type="EMBL" id="MCBS01023139">
    <property type="protein sequence ID" value="RKF75848.1"/>
    <property type="molecule type" value="Genomic_DNA"/>
</dbReference>
<evidence type="ECO:0000256" key="3">
    <source>
        <dbReference type="ARBA" id="ARBA00025740"/>
    </source>
</evidence>
<dbReference type="Pfam" id="PF21032">
    <property type="entry name" value="PROPPIN"/>
    <property type="match status" value="1"/>
</dbReference>
<keyword evidence="2" id="KW-0677">Repeat</keyword>
<dbReference type="Gene3D" id="2.130.10.10">
    <property type="entry name" value="YVTN repeat-like/Quinoprotein amine dehydrogenase"/>
    <property type="match status" value="1"/>
</dbReference>